<feature type="binding site" evidence="11">
    <location>
        <position position="45"/>
    </location>
    <ligand>
        <name>[4Fe-4S] cluster</name>
        <dbReference type="ChEBI" id="CHEBI:49883"/>
    </ligand>
</feature>
<keyword evidence="7 11" id="KW-0805">Transcription regulation</keyword>
<dbReference type="PROSITE" id="PS51674">
    <property type="entry name" value="4FE4S_WBL"/>
    <property type="match status" value="1"/>
</dbReference>
<comment type="subcellular location">
    <subcellularLocation>
        <location evidence="1 11">Cytoplasm</location>
    </subcellularLocation>
</comment>
<keyword evidence="10 11" id="KW-0804">Transcription</keyword>
<name>A0ABN2XZL4_9ACTN</name>
<comment type="PTM">
    <text evidence="11">Upon Fe-S cluster removal intramolecular disulfide bonds are formed.</text>
</comment>
<evidence type="ECO:0000256" key="2">
    <source>
        <dbReference type="ARBA" id="ARBA00006597"/>
    </source>
</evidence>
<dbReference type="RefSeq" id="WP_344260042.1">
    <property type="nucleotide sequence ID" value="NZ_BAAAMR010000001.1"/>
</dbReference>
<feature type="binding site" evidence="11">
    <location>
        <position position="51"/>
    </location>
    <ligand>
        <name>[4Fe-4S] cluster</name>
        <dbReference type="ChEBI" id="CHEBI:49883"/>
    </ligand>
</feature>
<keyword evidence="8 11" id="KW-0238">DNA-binding</keyword>
<evidence type="ECO:0000256" key="5">
    <source>
        <dbReference type="ARBA" id="ARBA00023004"/>
    </source>
</evidence>
<keyword evidence="14" id="KW-1185">Reference proteome</keyword>
<evidence type="ECO:0000313" key="14">
    <source>
        <dbReference type="Proteomes" id="UP001501020"/>
    </source>
</evidence>
<dbReference type="PANTHER" id="PTHR38839:SF6">
    <property type="entry name" value="TRANSCRIPTIONAL REGULATOR WHIB1"/>
    <property type="match status" value="1"/>
</dbReference>
<comment type="function">
    <text evidence="11">Acts as a transcriptional regulator. Probably redox-responsive. The apo- but not holo-form probably binds DNA.</text>
</comment>
<keyword evidence="4 11" id="KW-0479">Metal-binding</keyword>
<evidence type="ECO:0000256" key="10">
    <source>
        <dbReference type="ARBA" id="ARBA00023163"/>
    </source>
</evidence>
<dbReference type="HAMAP" id="MF_01479">
    <property type="entry name" value="WhiB"/>
    <property type="match status" value="1"/>
</dbReference>
<evidence type="ECO:0000256" key="6">
    <source>
        <dbReference type="ARBA" id="ARBA00023014"/>
    </source>
</evidence>
<dbReference type="EMBL" id="BAAAMR010000001">
    <property type="protein sequence ID" value="GAA2118093.1"/>
    <property type="molecule type" value="Genomic_DNA"/>
</dbReference>
<gene>
    <name evidence="11" type="primary">whiB</name>
    <name evidence="13" type="ORF">GCM10009727_00840</name>
</gene>
<accession>A0ABN2XZL4</accession>
<feature type="binding site" evidence="11">
    <location>
        <position position="42"/>
    </location>
    <ligand>
        <name>[4Fe-4S] cluster</name>
        <dbReference type="ChEBI" id="CHEBI:49883"/>
    </ligand>
</feature>
<evidence type="ECO:0000256" key="1">
    <source>
        <dbReference type="ARBA" id="ARBA00004496"/>
    </source>
</evidence>
<dbReference type="Proteomes" id="UP001501020">
    <property type="component" value="Unassembled WGS sequence"/>
</dbReference>
<evidence type="ECO:0000256" key="8">
    <source>
        <dbReference type="ARBA" id="ARBA00023125"/>
    </source>
</evidence>
<sequence>MSKADLHWTESASCRSLDPDLFFPVADETVYADQIAPIRRICAACPAVRPCLEWALTAGEPDGIWAGTTPGERRYIRAARTTAAALGHRRTRKSDVACADDHRYANERRTT</sequence>
<feature type="binding site" evidence="11">
    <location>
        <position position="14"/>
    </location>
    <ligand>
        <name>[4Fe-4S] cluster</name>
        <dbReference type="ChEBI" id="CHEBI:49883"/>
    </ligand>
</feature>
<comment type="PTM">
    <text evidence="11">The Fe-S cluster can be nitrosylated by nitric oxide (NO).</text>
</comment>
<evidence type="ECO:0000256" key="7">
    <source>
        <dbReference type="ARBA" id="ARBA00023015"/>
    </source>
</evidence>
<evidence type="ECO:0000313" key="13">
    <source>
        <dbReference type="EMBL" id="GAA2118093.1"/>
    </source>
</evidence>
<reference evidence="13 14" key="1">
    <citation type="journal article" date="2019" name="Int. J. Syst. Evol. Microbiol.">
        <title>The Global Catalogue of Microorganisms (GCM) 10K type strain sequencing project: providing services to taxonomists for standard genome sequencing and annotation.</title>
        <authorList>
            <consortium name="The Broad Institute Genomics Platform"/>
            <consortium name="The Broad Institute Genome Sequencing Center for Infectious Disease"/>
            <person name="Wu L."/>
            <person name="Ma J."/>
        </authorList>
    </citation>
    <scope>NUCLEOTIDE SEQUENCE [LARGE SCALE GENOMIC DNA]</scope>
    <source>
        <strain evidence="13 14">JCM 13850</strain>
    </source>
</reference>
<keyword evidence="6 11" id="KW-0411">Iron-sulfur</keyword>
<comment type="cofactor">
    <cofactor evidence="11">
        <name>[4Fe-4S] cluster</name>
        <dbReference type="ChEBI" id="CHEBI:49883"/>
    </cofactor>
    <text evidence="11">Binds 1 [4Fe-4S] cluster per subunit. Following nitrosylation of the [4Fe-4S] cluster binds 1 [4Fe-8(NO)] cluster per subunit.</text>
</comment>
<proteinExistence type="inferred from homology"/>
<dbReference type="PANTHER" id="PTHR38839">
    <property type="entry name" value="TRANSCRIPTIONAL REGULATOR WHID-RELATED"/>
    <property type="match status" value="1"/>
</dbReference>
<protein>
    <recommendedName>
        <fullName evidence="11">Transcriptional regulator WhiB</fullName>
    </recommendedName>
</protein>
<evidence type="ECO:0000259" key="12">
    <source>
        <dbReference type="PROSITE" id="PS51674"/>
    </source>
</evidence>
<dbReference type="InterPro" id="IPR003482">
    <property type="entry name" value="Whib"/>
</dbReference>
<feature type="domain" description="4Fe-4S Wbl-type" evidence="12">
    <location>
        <begin position="13"/>
        <end position="75"/>
    </location>
</feature>
<keyword evidence="5 11" id="KW-0408">Iron</keyword>
<keyword evidence="9 11" id="KW-1015">Disulfide bond</keyword>
<evidence type="ECO:0000256" key="9">
    <source>
        <dbReference type="ARBA" id="ARBA00023157"/>
    </source>
</evidence>
<dbReference type="InterPro" id="IPR034768">
    <property type="entry name" value="4FE4S_WBL"/>
</dbReference>
<dbReference type="Pfam" id="PF02467">
    <property type="entry name" value="Whib"/>
    <property type="match status" value="1"/>
</dbReference>
<keyword evidence="3 11" id="KW-0004">4Fe-4S</keyword>
<keyword evidence="11" id="KW-0963">Cytoplasm</keyword>
<evidence type="ECO:0000256" key="3">
    <source>
        <dbReference type="ARBA" id="ARBA00022485"/>
    </source>
</evidence>
<organism evidence="13 14">
    <name type="scientific">Actinomadura napierensis</name>
    <dbReference type="NCBI Taxonomy" id="267854"/>
    <lineage>
        <taxon>Bacteria</taxon>
        <taxon>Bacillati</taxon>
        <taxon>Actinomycetota</taxon>
        <taxon>Actinomycetes</taxon>
        <taxon>Streptosporangiales</taxon>
        <taxon>Thermomonosporaceae</taxon>
        <taxon>Actinomadura</taxon>
    </lineage>
</organism>
<comment type="caution">
    <text evidence="13">The sequence shown here is derived from an EMBL/GenBank/DDBJ whole genome shotgun (WGS) entry which is preliminary data.</text>
</comment>
<comment type="similarity">
    <text evidence="2 11">Belongs to the WhiB family.</text>
</comment>
<evidence type="ECO:0000256" key="11">
    <source>
        <dbReference type="HAMAP-Rule" id="MF_01479"/>
    </source>
</evidence>
<evidence type="ECO:0000256" key="4">
    <source>
        <dbReference type="ARBA" id="ARBA00022723"/>
    </source>
</evidence>